<sequence length="143" mass="14650">MPGGWPPALRGEPGDLGCGSPPLPPADIALLPAETEEKTGKSPDLGSALGRGDASAARESETGLRGAPAEGAISGPGSWLGSCGNVEIVNKGGTQREPNKFVYFCKTLKGEPRLGTEKAGILRGAQKAARNRTSSRTELMNPA</sequence>
<evidence type="ECO:0000313" key="2">
    <source>
        <dbReference type="EMBL" id="KAJ1097548.1"/>
    </source>
</evidence>
<feature type="compositionally biased region" description="Polar residues" evidence="1">
    <location>
        <begin position="131"/>
        <end position="143"/>
    </location>
</feature>
<evidence type="ECO:0000313" key="3">
    <source>
        <dbReference type="Proteomes" id="UP001066276"/>
    </source>
</evidence>
<feature type="region of interest" description="Disordered" evidence="1">
    <location>
        <begin position="122"/>
        <end position="143"/>
    </location>
</feature>
<name>A0AAV7M6N4_PLEWA</name>
<protein>
    <submittedName>
        <fullName evidence="2">Uncharacterized protein</fullName>
    </submittedName>
</protein>
<accession>A0AAV7M6N4</accession>
<evidence type="ECO:0000256" key="1">
    <source>
        <dbReference type="SAM" id="MobiDB-lite"/>
    </source>
</evidence>
<gene>
    <name evidence="2" type="ORF">NDU88_002666</name>
</gene>
<feature type="region of interest" description="Disordered" evidence="1">
    <location>
        <begin position="1"/>
        <end position="79"/>
    </location>
</feature>
<organism evidence="2 3">
    <name type="scientific">Pleurodeles waltl</name>
    <name type="common">Iberian ribbed newt</name>
    <dbReference type="NCBI Taxonomy" id="8319"/>
    <lineage>
        <taxon>Eukaryota</taxon>
        <taxon>Metazoa</taxon>
        <taxon>Chordata</taxon>
        <taxon>Craniata</taxon>
        <taxon>Vertebrata</taxon>
        <taxon>Euteleostomi</taxon>
        <taxon>Amphibia</taxon>
        <taxon>Batrachia</taxon>
        <taxon>Caudata</taxon>
        <taxon>Salamandroidea</taxon>
        <taxon>Salamandridae</taxon>
        <taxon>Pleurodelinae</taxon>
        <taxon>Pleurodeles</taxon>
    </lineage>
</organism>
<proteinExistence type="predicted"/>
<dbReference type="AlphaFoldDB" id="A0AAV7M6N4"/>
<comment type="caution">
    <text evidence="2">The sequence shown here is derived from an EMBL/GenBank/DDBJ whole genome shotgun (WGS) entry which is preliminary data.</text>
</comment>
<keyword evidence="3" id="KW-1185">Reference proteome</keyword>
<dbReference type="EMBL" id="JANPWB010000014">
    <property type="protein sequence ID" value="KAJ1097548.1"/>
    <property type="molecule type" value="Genomic_DNA"/>
</dbReference>
<dbReference type="Proteomes" id="UP001066276">
    <property type="component" value="Chromosome 10"/>
</dbReference>
<reference evidence="2" key="1">
    <citation type="journal article" date="2022" name="bioRxiv">
        <title>Sequencing and chromosome-scale assembly of the giantPleurodeles waltlgenome.</title>
        <authorList>
            <person name="Brown T."/>
            <person name="Elewa A."/>
            <person name="Iarovenko S."/>
            <person name="Subramanian E."/>
            <person name="Araus A.J."/>
            <person name="Petzold A."/>
            <person name="Susuki M."/>
            <person name="Suzuki K.-i.T."/>
            <person name="Hayashi T."/>
            <person name="Toyoda A."/>
            <person name="Oliveira C."/>
            <person name="Osipova E."/>
            <person name="Leigh N.D."/>
            <person name="Simon A."/>
            <person name="Yun M.H."/>
        </authorList>
    </citation>
    <scope>NUCLEOTIDE SEQUENCE</scope>
    <source>
        <strain evidence="2">20211129_DDA</strain>
        <tissue evidence="2">Liver</tissue>
    </source>
</reference>